<gene>
    <name evidence="1" type="ORF">F8S09_16135</name>
</gene>
<dbReference type="RefSeq" id="WP_152872496.1">
    <property type="nucleotide sequence ID" value="NZ_WBSL01000017.1"/>
</dbReference>
<evidence type="ECO:0000313" key="2">
    <source>
        <dbReference type="Proteomes" id="UP000484842"/>
    </source>
</evidence>
<comment type="caution">
    <text evidence="1">The sequence shown here is derived from an EMBL/GenBank/DDBJ whole genome shotgun (WGS) entry which is preliminary data.</text>
</comment>
<reference evidence="1 2" key="1">
    <citation type="submission" date="2019-10" db="EMBL/GenBank/DDBJ databases">
        <title>Deinococcus sp. isolated from soil.</title>
        <authorList>
            <person name="Li Y."/>
            <person name="Wang J."/>
        </authorList>
    </citation>
    <scope>NUCLEOTIDE SEQUENCE [LARGE SCALE GENOMIC DNA]</scope>
    <source>
        <strain evidence="1 2">SDU3-2</strain>
    </source>
</reference>
<name>A0A7X1TSU4_9DEIO</name>
<sequence length="182" mass="20183">MGASFSFTRRAKACHAARVISRRRYWSSLGLVALVSGGLGWFVPQVVDAFTPTRQKMLTQFLSANLGGHPDFAAFGVIEDDRALRVSVLNPTGLRTVLPAEYDELTQGARYDPDCLGAWHILLQATPPHGDDPGYTDYREWRWPVTVEFGATRPGTVEAHLKRFSFPAAVWRTPGPPAQCRL</sequence>
<dbReference type="EMBL" id="WBSL01000017">
    <property type="protein sequence ID" value="MPY68185.1"/>
    <property type="molecule type" value="Genomic_DNA"/>
</dbReference>
<dbReference type="Proteomes" id="UP000484842">
    <property type="component" value="Unassembled WGS sequence"/>
</dbReference>
<evidence type="ECO:0000313" key="1">
    <source>
        <dbReference type="EMBL" id="MPY68185.1"/>
    </source>
</evidence>
<proteinExistence type="predicted"/>
<accession>A0A7X1TSU4</accession>
<keyword evidence="2" id="KW-1185">Reference proteome</keyword>
<protein>
    <submittedName>
        <fullName evidence="1">Uncharacterized protein</fullName>
    </submittedName>
</protein>
<organism evidence="1 2">
    <name type="scientific">Deinococcus terrestris</name>
    <dbReference type="NCBI Taxonomy" id="2651870"/>
    <lineage>
        <taxon>Bacteria</taxon>
        <taxon>Thermotogati</taxon>
        <taxon>Deinococcota</taxon>
        <taxon>Deinococci</taxon>
        <taxon>Deinococcales</taxon>
        <taxon>Deinococcaceae</taxon>
        <taxon>Deinococcus</taxon>
    </lineage>
</organism>
<dbReference type="AlphaFoldDB" id="A0A7X1TSU4"/>